<name>A0A6L9L3I3_9BACT</name>
<dbReference type="RefSeq" id="WP_163946283.1">
    <property type="nucleotide sequence ID" value="NZ_JAAFZH010000003.1"/>
</dbReference>
<reference evidence="3 4" key="1">
    <citation type="submission" date="2020-02" db="EMBL/GenBank/DDBJ databases">
        <title>Draft genome sequence of two Spirosoma agri KCTC 52727 and Spirosoma terrae KCTC 52035.</title>
        <authorList>
            <person name="Rojas J."/>
            <person name="Ambika Manirajan B."/>
            <person name="Suarez C."/>
            <person name="Ratering S."/>
            <person name="Schnell S."/>
        </authorList>
    </citation>
    <scope>NUCLEOTIDE SEQUENCE [LARGE SCALE GENOMIC DNA]</scope>
    <source>
        <strain evidence="3 4">KCTC 52035</strain>
    </source>
</reference>
<proteinExistence type="predicted"/>
<keyword evidence="2" id="KW-0732">Signal</keyword>
<evidence type="ECO:0000313" key="4">
    <source>
        <dbReference type="Proteomes" id="UP000474175"/>
    </source>
</evidence>
<keyword evidence="4" id="KW-1185">Reference proteome</keyword>
<gene>
    <name evidence="3" type="ORF">GK108_09275</name>
</gene>
<accession>A0A6L9L3I3</accession>
<sequence>MKGLFTMVLSLLMGASVSAQTKPASSTSTPVVSVIEDVTGKHFQPDTAYATLSNEDNDVLAKAPVANWGLPQESGKYITYYNLIVGTRSYQLLVAKSPKDGQSTATLLRFTNPKSKPEPIARGLLTPKENEKLK</sequence>
<feature type="chain" id="PRO_5027082095" evidence="2">
    <location>
        <begin position="20"/>
        <end position="134"/>
    </location>
</feature>
<evidence type="ECO:0000256" key="2">
    <source>
        <dbReference type="SAM" id="SignalP"/>
    </source>
</evidence>
<dbReference type="EMBL" id="JAAFZH010000003">
    <property type="protein sequence ID" value="NDU95064.1"/>
    <property type="molecule type" value="Genomic_DNA"/>
</dbReference>
<feature type="signal peptide" evidence="2">
    <location>
        <begin position="1"/>
        <end position="19"/>
    </location>
</feature>
<protein>
    <submittedName>
        <fullName evidence="3">Uncharacterized protein</fullName>
    </submittedName>
</protein>
<comment type="caution">
    <text evidence="3">The sequence shown here is derived from an EMBL/GenBank/DDBJ whole genome shotgun (WGS) entry which is preliminary data.</text>
</comment>
<evidence type="ECO:0000256" key="1">
    <source>
        <dbReference type="SAM" id="MobiDB-lite"/>
    </source>
</evidence>
<feature type="region of interest" description="Disordered" evidence="1">
    <location>
        <begin position="110"/>
        <end position="134"/>
    </location>
</feature>
<evidence type="ECO:0000313" key="3">
    <source>
        <dbReference type="EMBL" id="NDU95064.1"/>
    </source>
</evidence>
<dbReference type="Proteomes" id="UP000474175">
    <property type="component" value="Unassembled WGS sequence"/>
</dbReference>
<dbReference type="AlphaFoldDB" id="A0A6L9L3I3"/>
<organism evidence="3 4">
    <name type="scientific">Spirosoma terrae</name>
    <dbReference type="NCBI Taxonomy" id="1968276"/>
    <lineage>
        <taxon>Bacteria</taxon>
        <taxon>Pseudomonadati</taxon>
        <taxon>Bacteroidota</taxon>
        <taxon>Cytophagia</taxon>
        <taxon>Cytophagales</taxon>
        <taxon>Cytophagaceae</taxon>
        <taxon>Spirosoma</taxon>
    </lineage>
</organism>